<name>A0A1C7IB42_9FIRM</name>
<evidence type="ECO:0000256" key="3">
    <source>
        <dbReference type="ARBA" id="ARBA00023125"/>
    </source>
</evidence>
<sequence length="480" mass="55480">MKVLIADDERMVRLSFISMCNELYPGIHEYIEARNGNEMSVLGEKEQPDLAFVDIRMPLMDGLSAIEKLSALCPHTQFIILSGYSDFSYAQKAIQLGARDYLLKPPSLDDIQKIFMQAEVDRSQKITQDNHTFFYETIAQFNAYCIFPALEQDMTGNLSAYIFCVDYKEPEAQKQFYKGLYRNIQQELNPLIHLYYRYCLFHLPEGEICLIIKTPQPSRRPAEILNTISSAFGVPVTTYHLSACSLGEIFDKIISVMDLFSLRIFCGYGGFLDEHKVFALSRKKQLIKLSETVENLQLAYQDRDYIQYEKLLDRLISFPDLSLEKELDWNGMGKYLQHYFHFGQTVDSFASLYQFLVQGKEDMYKISGVNNTPNLTEKVKQYVEEHYMDDIGINTISSLYGITPNYLSKIFHQKEGLRFMDHLTLVRISHAKRLLTASPCLSVNEVAEQIGYRGTRHFSKVFQKLTGQTPSEYRKSKQNP</sequence>
<evidence type="ECO:0000313" key="9">
    <source>
        <dbReference type="EMBL" id="ANU76877.1"/>
    </source>
</evidence>
<dbReference type="InterPro" id="IPR020449">
    <property type="entry name" value="Tscrpt_reg_AraC-type_HTH"/>
</dbReference>
<feature type="domain" description="Response regulatory" evidence="8">
    <location>
        <begin position="2"/>
        <end position="119"/>
    </location>
</feature>
<dbReference type="SUPFAM" id="SSF52172">
    <property type="entry name" value="CheY-like"/>
    <property type="match status" value="1"/>
</dbReference>
<dbReference type="InterPro" id="IPR018062">
    <property type="entry name" value="HTH_AraC-typ_CS"/>
</dbReference>
<proteinExistence type="predicted"/>
<dbReference type="EMBL" id="CP015405">
    <property type="protein sequence ID" value="ANU76877.1"/>
    <property type="molecule type" value="Genomic_DNA"/>
</dbReference>
<dbReference type="Pfam" id="PF12833">
    <property type="entry name" value="HTH_18"/>
    <property type="match status" value="1"/>
</dbReference>
<evidence type="ECO:0000256" key="6">
    <source>
        <dbReference type="PROSITE-ProRule" id="PRU00169"/>
    </source>
</evidence>
<dbReference type="GO" id="GO:0003700">
    <property type="term" value="F:DNA-binding transcription factor activity"/>
    <property type="evidence" value="ECO:0007669"/>
    <property type="project" value="InterPro"/>
</dbReference>
<dbReference type="InterPro" id="IPR001789">
    <property type="entry name" value="Sig_transdc_resp-reg_receiver"/>
</dbReference>
<reference evidence="9" key="1">
    <citation type="submission" date="2017-04" db="EMBL/GenBank/DDBJ databases">
        <title>Complete Genome Sequences of Twelve Strains of a Stable Defined Moderately Diverse Mouse Microbiota 2 (sDMDMm2).</title>
        <authorList>
            <person name="Uchimura Y."/>
            <person name="Wyss M."/>
            <person name="Brugiroux S."/>
            <person name="Limenitakis J.P."/>
            <person name="Stecher B."/>
            <person name="McCoy K.D."/>
            <person name="Macpherson A.J."/>
        </authorList>
    </citation>
    <scope>NUCLEOTIDE SEQUENCE</scope>
    <source>
        <strain evidence="9">YL58</strain>
    </source>
</reference>
<dbReference type="InterPro" id="IPR011006">
    <property type="entry name" value="CheY-like_superfamily"/>
</dbReference>
<dbReference type="GO" id="GO:0000160">
    <property type="term" value="P:phosphorelay signal transduction system"/>
    <property type="evidence" value="ECO:0007669"/>
    <property type="project" value="InterPro"/>
</dbReference>
<dbReference type="CDD" id="cd17536">
    <property type="entry name" value="REC_YesN-like"/>
    <property type="match status" value="1"/>
</dbReference>
<dbReference type="InterPro" id="IPR009057">
    <property type="entry name" value="Homeodomain-like_sf"/>
</dbReference>
<evidence type="ECO:0000313" key="10">
    <source>
        <dbReference type="Proteomes" id="UP000092574"/>
    </source>
</evidence>
<keyword evidence="10" id="KW-1185">Reference proteome</keyword>
<evidence type="ECO:0000256" key="4">
    <source>
        <dbReference type="ARBA" id="ARBA00023163"/>
    </source>
</evidence>
<evidence type="ECO:0000256" key="1">
    <source>
        <dbReference type="ARBA" id="ARBA00018672"/>
    </source>
</evidence>
<evidence type="ECO:0000256" key="5">
    <source>
        <dbReference type="ARBA" id="ARBA00024867"/>
    </source>
</evidence>
<dbReference type="SUPFAM" id="SSF46689">
    <property type="entry name" value="Homeodomain-like"/>
    <property type="match status" value="1"/>
</dbReference>
<dbReference type="OrthoDB" id="2546565at2"/>
<accession>A0A1C7IB42</accession>
<dbReference type="RefSeq" id="WP_065543031.1">
    <property type="nucleotide sequence ID" value="NZ_CP015405.2"/>
</dbReference>
<dbReference type="Gene3D" id="1.10.10.60">
    <property type="entry name" value="Homeodomain-like"/>
    <property type="match status" value="2"/>
</dbReference>
<gene>
    <name evidence="9" type="ORF">A4V09_14590</name>
</gene>
<dbReference type="PROSITE" id="PS01124">
    <property type="entry name" value="HTH_ARAC_FAMILY_2"/>
    <property type="match status" value="1"/>
</dbReference>
<keyword evidence="2" id="KW-0805">Transcription regulation</keyword>
<protein>
    <recommendedName>
        <fullName evidence="1">Stage 0 sporulation protein A homolog</fullName>
    </recommendedName>
</protein>
<feature type="domain" description="HTH araC/xylS-type" evidence="7">
    <location>
        <begin position="377"/>
        <end position="476"/>
    </location>
</feature>
<keyword evidence="4" id="KW-0804">Transcription</keyword>
<dbReference type="PANTHER" id="PTHR43280:SF10">
    <property type="entry name" value="REGULATORY PROTEIN POCR"/>
    <property type="match status" value="1"/>
</dbReference>
<dbReference type="PRINTS" id="PR00032">
    <property type="entry name" value="HTHARAC"/>
</dbReference>
<dbReference type="GO" id="GO:0043565">
    <property type="term" value="F:sequence-specific DNA binding"/>
    <property type="evidence" value="ECO:0007669"/>
    <property type="project" value="InterPro"/>
</dbReference>
<evidence type="ECO:0000259" key="7">
    <source>
        <dbReference type="PROSITE" id="PS01124"/>
    </source>
</evidence>
<feature type="modified residue" description="4-aspartylphosphate" evidence="6">
    <location>
        <position position="54"/>
    </location>
</feature>
<dbReference type="AlphaFoldDB" id="A0A1C7IB42"/>
<comment type="function">
    <text evidence="5">May play the central regulatory role in sporulation. It may be an element of the effector pathway responsible for the activation of sporulation genes in response to nutritional stress. Spo0A may act in concert with spo0H (a sigma factor) to control the expression of some genes that are critical to the sporulation process.</text>
</comment>
<dbReference type="Pfam" id="PF00072">
    <property type="entry name" value="Response_reg"/>
    <property type="match status" value="1"/>
</dbReference>
<evidence type="ECO:0000256" key="2">
    <source>
        <dbReference type="ARBA" id="ARBA00023015"/>
    </source>
</evidence>
<evidence type="ECO:0000259" key="8">
    <source>
        <dbReference type="PROSITE" id="PS50110"/>
    </source>
</evidence>
<dbReference type="PROSITE" id="PS00041">
    <property type="entry name" value="HTH_ARAC_FAMILY_1"/>
    <property type="match status" value="1"/>
</dbReference>
<keyword evidence="6" id="KW-0597">Phosphoprotein</keyword>
<dbReference type="SMART" id="SM00342">
    <property type="entry name" value="HTH_ARAC"/>
    <property type="match status" value="1"/>
</dbReference>
<dbReference type="InterPro" id="IPR018060">
    <property type="entry name" value="HTH_AraC"/>
</dbReference>
<dbReference type="SMART" id="SM00448">
    <property type="entry name" value="REC"/>
    <property type="match status" value="1"/>
</dbReference>
<dbReference type="KEGG" id="byl:A4V09_14590"/>
<dbReference type="PANTHER" id="PTHR43280">
    <property type="entry name" value="ARAC-FAMILY TRANSCRIPTIONAL REGULATOR"/>
    <property type="match status" value="1"/>
</dbReference>
<organism evidence="9 10">
    <name type="scientific">Blautia pseudococcoides</name>
    <dbReference type="NCBI Taxonomy" id="1796616"/>
    <lineage>
        <taxon>Bacteria</taxon>
        <taxon>Bacillati</taxon>
        <taxon>Bacillota</taxon>
        <taxon>Clostridia</taxon>
        <taxon>Lachnospirales</taxon>
        <taxon>Lachnospiraceae</taxon>
        <taxon>Blautia</taxon>
    </lineage>
</organism>
<dbReference type="Proteomes" id="UP000092574">
    <property type="component" value="Chromosome"/>
</dbReference>
<keyword evidence="3 9" id="KW-0238">DNA-binding</keyword>
<dbReference type="Gene3D" id="3.40.50.2300">
    <property type="match status" value="1"/>
</dbReference>
<dbReference type="STRING" id="1796616.A4V09_14590"/>
<dbReference type="PROSITE" id="PS50110">
    <property type="entry name" value="RESPONSE_REGULATORY"/>
    <property type="match status" value="1"/>
</dbReference>